<dbReference type="InterPro" id="IPR039329">
    <property type="entry name" value="SIAE"/>
</dbReference>
<dbReference type="SUPFAM" id="SSF49785">
    <property type="entry name" value="Galactose-binding domain-like"/>
    <property type="match status" value="1"/>
</dbReference>
<dbReference type="InterPro" id="IPR005181">
    <property type="entry name" value="SASA"/>
</dbReference>
<dbReference type="EMBL" id="BSOT01000002">
    <property type="protein sequence ID" value="GLR69325.1"/>
    <property type="molecule type" value="Genomic_DNA"/>
</dbReference>
<evidence type="ECO:0000313" key="4">
    <source>
        <dbReference type="Proteomes" id="UP001156601"/>
    </source>
</evidence>
<dbReference type="InterPro" id="IPR008979">
    <property type="entry name" value="Galactose-bd-like_sf"/>
</dbReference>
<reference evidence="3" key="2">
    <citation type="submission" date="2023-01" db="EMBL/GenBank/DDBJ databases">
        <title>Draft genome sequence of Agaribacter marinus strain NBRC 110023.</title>
        <authorList>
            <person name="Sun Q."/>
            <person name="Mori K."/>
        </authorList>
    </citation>
    <scope>NUCLEOTIDE SEQUENCE</scope>
    <source>
        <strain evidence="3">NBRC 110023</strain>
    </source>
</reference>
<keyword evidence="4" id="KW-1185">Reference proteome</keyword>
<dbReference type="Pfam" id="PF03629">
    <property type="entry name" value="SASA"/>
    <property type="match status" value="1"/>
</dbReference>
<dbReference type="Proteomes" id="UP001156601">
    <property type="component" value="Unassembled WGS sequence"/>
</dbReference>
<gene>
    <name evidence="3" type="ORF">GCM10007852_02330</name>
</gene>
<dbReference type="Gene3D" id="3.40.50.1110">
    <property type="entry name" value="SGNH hydrolase"/>
    <property type="match status" value="2"/>
</dbReference>
<accession>A0AA37T090</accession>
<organism evidence="3 4">
    <name type="scientific">Agaribacter marinus</name>
    <dbReference type="NCBI Taxonomy" id="1431249"/>
    <lineage>
        <taxon>Bacteria</taxon>
        <taxon>Pseudomonadati</taxon>
        <taxon>Pseudomonadota</taxon>
        <taxon>Gammaproteobacteria</taxon>
        <taxon>Alteromonadales</taxon>
        <taxon>Alteromonadaceae</taxon>
        <taxon>Agaribacter</taxon>
    </lineage>
</organism>
<protein>
    <submittedName>
        <fullName evidence="3">9-O-acetylesterase</fullName>
    </submittedName>
</protein>
<evidence type="ECO:0000313" key="3">
    <source>
        <dbReference type="EMBL" id="GLR69325.1"/>
    </source>
</evidence>
<dbReference type="PANTHER" id="PTHR22901">
    <property type="entry name" value="SIALATE O-ACETYLESTERASE"/>
    <property type="match status" value="1"/>
</dbReference>
<evidence type="ECO:0000256" key="1">
    <source>
        <dbReference type="ARBA" id="ARBA00022801"/>
    </source>
</evidence>
<feature type="domain" description="Sialate O-acetylesterase" evidence="2">
    <location>
        <begin position="348"/>
        <end position="447"/>
    </location>
</feature>
<evidence type="ECO:0000259" key="2">
    <source>
        <dbReference type="Pfam" id="PF03629"/>
    </source>
</evidence>
<sequence>MHQRVNVVFKGNAYVTEADKTGEWSIQVPAQTAGGPYDIRATSDGNEIVVSDVYFGDVWLASGQSNMEWKLEWKVDNWQAEIDDSNYPLVRYFGVKNKYAPMPQQRVTGEWKLASPKDAGEFSAVAWFFAKRLHLDTKVPVGIIDATWGGTPAEAWTPLEDLLGIKEYKEKANAYLEEPQKWLPIFENSRLEHIIQAEKLNSTVGHSEMSYASLTFDDSAWTKTSLPMGDVLNNIVWARKTFTLKSIPSEASLNIGWLPPQAQIYLNNQMLKQKKGSDKNEPITIAASMFKTGENVLAIRALSTWDNRVNIGTKGKLFLQTNTQKLMLNKGWRINNTLEGELPMPKRYWQQTGTLYNAMIHPLIHFPIKGVIWYQGESNVRKANVYKTLFSTMIESWRERWQQPDMPFIFAQLASMHPQQKKPMESQWAELREAQTQTLSLPNTAMAVLIDAGDAYDIHPRNKQIVGERLYAAAQATVYGKNIVYQGPMVDAVKVNKGKLLISYQHLGSGLIVDGNSLLGFEVAGSDGVYHTADAAINGDYVVVGSKKVRKPKHVRYAWANNSPANLYNREGFPAVPFRRGR</sequence>
<dbReference type="AlphaFoldDB" id="A0AA37T090"/>
<dbReference type="SUPFAM" id="SSF52266">
    <property type="entry name" value="SGNH hydrolase"/>
    <property type="match status" value="1"/>
</dbReference>
<reference evidence="3" key="1">
    <citation type="journal article" date="2014" name="Int. J. Syst. Evol. Microbiol.">
        <title>Complete genome sequence of Corynebacterium casei LMG S-19264T (=DSM 44701T), isolated from a smear-ripened cheese.</title>
        <authorList>
            <consortium name="US DOE Joint Genome Institute (JGI-PGF)"/>
            <person name="Walter F."/>
            <person name="Albersmeier A."/>
            <person name="Kalinowski J."/>
            <person name="Ruckert C."/>
        </authorList>
    </citation>
    <scope>NUCLEOTIDE SEQUENCE</scope>
    <source>
        <strain evidence="3">NBRC 110023</strain>
    </source>
</reference>
<proteinExistence type="predicted"/>
<dbReference type="PANTHER" id="PTHR22901:SF0">
    <property type="entry name" value="SIALATE O-ACETYLESTERASE"/>
    <property type="match status" value="1"/>
</dbReference>
<name>A0AA37T090_9ALTE</name>
<comment type="caution">
    <text evidence="3">The sequence shown here is derived from an EMBL/GenBank/DDBJ whole genome shotgun (WGS) entry which is preliminary data.</text>
</comment>
<dbReference type="GO" id="GO:0001681">
    <property type="term" value="F:sialate O-acetylesterase activity"/>
    <property type="evidence" value="ECO:0007669"/>
    <property type="project" value="InterPro"/>
</dbReference>
<dbReference type="GO" id="GO:0005975">
    <property type="term" value="P:carbohydrate metabolic process"/>
    <property type="evidence" value="ECO:0007669"/>
    <property type="project" value="TreeGrafter"/>
</dbReference>
<keyword evidence="1" id="KW-0378">Hydrolase</keyword>
<dbReference type="InterPro" id="IPR036514">
    <property type="entry name" value="SGNH_hydro_sf"/>
</dbReference>